<protein>
    <submittedName>
        <fullName evidence="1">Uncharacterized protein</fullName>
    </submittedName>
</protein>
<gene>
    <name evidence="1" type="ORF">VNO77_02117</name>
</gene>
<proteinExistence type="predicted"/>
<dbReference type="EMBL" id="JAYMYQ010000001">
    <property type="protein sequence ID" value="KAK7360138.1"/>
    <property type="molecule type" value="Genomic_DNA"/>
</dbReference>
<sequence>MCTFPTTGSAFTKYFLRTCTSYLTYEEPGLHGTVFYDHGSCGRKFEASLASRQMQPFPIIAICSEIVFNLSAWLLYGYARCAIRVDPHYARVAANFTSKDTEDEFSIFNNIPTEIDAKSSYISYKHQVAYQDTPYRRIMRRNEAALPDECSTPALRNATVDIDPWRP</sequence>
<keyword evidence="2" id="KW-1185">Reference proteome</keyword>
<evidence type="ECO:0000313" key="2">
    <source>
        <dbReference type="Proteomes" id="UP001367508"/>
    </source>
</evidence>
<dbReference type="Proteomes" id="UP001367508">
    <property type="component" value="Unassembled WGS sequence"/>
</dbReference>
<comment type="caution">
    <text evidence="1">The sequence shown here is derived from an EMBL/GenBank/DDBJ whole genome shotgun (WGS) entry which is preliminary data.</text>
</comment>
<name>A0AAN9RAZ5_CANGL</name>
<reference evidence="1 2" key="1">
    <citation type="submission" date="2024-01" db="EMBL/GenBank/DDBJ databases">
        <title>The genomes of 5 underutilized Papilionoideae crops provide insights into root nodulation and disease resistanc.</title>
        <authorList>
            <person name="Jiang F."/>
        </authorList>
    </citation>
    <scope>NUCLEOTIDE SEQUENCE [LARGE SCALE GENOMIC DNA]</scope>
    <source>
        <strain evidence="1">LVBAO_FW01</strain>
        <tissue evidence="1">Leaves</tissue>
    </source>
</reference>
<organism evidence="1 2">
    <name type="scientific">Canavalia gladiata</name>
    <name type="common">Sword bean</name>
    <name type="synonym">Dolichos gladiatus</name>
    <dbReference type="NCBI Taxonomy" id="3824"/>
    <lineage>
        <taxon>Eukaryota</taxon>
        <taxon>Viridiplantae</taxon>
        <taxon>Streptophyta</taxon>
        <taxon>Embryophyta</taxon>
        <taxon>Tracheophyta</taxon>
        <taxon>Spermatophyta</taxon>
        <taxon>Magnoliopsida</taxon>
        <taxon>eudicotyledons</taxon>
        <taxon>Gunneridae</taxon>
        <taxon>Pentapetalae</taxon>
        <taxon>rosids</taxon>
        <taxon>fabids</taxon>
        <taxon>Fabales</taxon>
        <taxon>Fabaceae</taxon>
        <taxon>Papilionoideae</taxon>
        <taxon>50 kb inversion clade</taxon>
        <taxon>NPAAA clade</taxon>
        <taxon>indigoferoid/millettioid clade</taxon>
        <taxon>Phaseoleae</taxon>
        <taxon>Canavalia</taxon>
    </lineage>
</organism>
<dbReference type="AlphaFoldDB" id="A0AAN9RAZ5"/>
<accession>A0AAN9RAZ5</accession>
<evidence type="ECO:0000313" key="1">
    <source>
        <dbReference type="EMBL" id="KAK7360138.1"/>
    </source>
</evidence>